<dbReference type="RefSeq" id="WP_189460298.1">
    <property type="nucleotide sequence ID" value="NZ_BMYO01000005.1"/>
</dbReference>
<keyword evidence="1" id="KW-0472">Membrane</keyword>
<sequence length="429" mass="46773">MTPSHPNRKPSAITPYWECFPQFFAYPFRLEALLPLAGFVLAFVALTWFTGGGLPGVLAMLLIAVCFLRFAFSVLERTALGHLGETPLAFEHDDAHKWRPYKHFVALVLAGALVGLAAAMLGALAAELLSLVLMLVWPASIMQLTLSDSLLESVSPDRLWDLIRDIGLPYLGLWACLSMLGIGASAAMHYLPRWFDSGLLIALGVGFAYMYFTLVMYRLMGYVLYQYHEAIGLAVHSTASEPVTPQQQAIDAAGAQLGNGDTGAALVTLRAALREHPSEPGLHDRYVKLLIATGAVDEALRDGAHRYLDLLQQAGKHGQALSTLESVRKRLAGFQPASGRQALQLAQLAYEQRNPALAISLLRGFEKRYPGNADIASAMLLGARLLCEHRGDDVQAGKLLQALIARFPQHAARPEAERLLQTISRLATQ</sequence>
<evidence type="ECO:0000313" key="2">
    <source>
        <dbReference type="EMBL" id="GHD62991.1"/>
    </source>
</evidence>
<comment type="caution">
    <text evidence="2">The sequence shown here is derived from an EMBL/GenBank/DDBJ whole genome shotgun (WGS) entry which is preliminary data.</text>
</comment>
<dbReference type="InterPro" id="IPR019734">
    <property type="entry name" value="TPR_rpt"/>
</dbReference>
<keyword evidence="3" id="KW-1185">Reference proteome</keyword>
<feature type="transmembrane region" description="Helical" evidence="1">
    <location>
        <begin position="104"/>
        <end position="125"/>
    </location>
</feature>
<dbReference type="Proteomes" id="UP000604737">
    <property type="component" value="Unassembled WGS sequence"/>
</dbReference>
<accession>A0ABQ3H1K1</accession>
<dbReference type="EMBL" id="BMYO01000005">
    <property type="protein sequence ID" value="GHD62991.1"/>
    <property type="molecule type" value="Genomic_DNA"/>
</dbReference>
<evidence type="ECO:0000313" key="3">
    <source>
        <dbReference type="Proteomes" id="UP000604737"/>
    </source>
</evidence>
<keyword evidence="1" id="KW-0812">Transmembrane</keyword>
<organism evidence="2 3">
    <name type="scientific">Jeongeupia chitinilytica</name>
    <dbReference type="NCBI Taxonomy" id="1041641"/>
    <lineage>
        <taxon>Bacteria</taxon>
        <taxon>Pseudomonadati</taxon>
        <taxon>Pseudomonadota</taxon>
        <taxon>Betaproteobacteria</taxon>
        <taxon>Neisseriales</taxon>
        <taxon>Chitinibacteraceae</taxon>
        <taxon>Jeongeupia</taxon>
    </lineage>
</organism>
<proteinExistence type="predicted"/>
<dbReference type="Gene3D" id="1.25.40.10">
    <property type="entry name" value="Tetratricopeptide repeat domain"/>
    <property type="match status" value="1"/>
</dbReference>
<feature type="transmembrane region" description="Helical" evidence="1">
    <location>
        <begin position="57"/>
        <end position="75"/>
    </location>
</feature>
<evidence type="ECO:0000256" key="1">
    <source>
        <dbReference type="SAM" id="Phobius"/>
    </source>
</evidence>
<protein>
    <recommendedName>
        <fullName evidence="4">Tetratricopeptide repeat protein</fullName>
    </recommendedName>
</protein>
<dbReference type="InterPro" id="IPR011990">
    <property type="entry name" value="TPR-like_helical_dom_sf"/>
</dbReference>
<feature type="transmembrane region" description="Helical" evidence="1">
    <location>
        <begin position="171"/>
        <end position="191"/>
    </location>
</feature>
<feature type="transmembrane region" description="Helical" evidence="1">
    <location>
        <begin position="197"/>
        <end position="217"/>
    </location>
</feature>
<keyword evidence="1" id="KW-1133">Transmembrane helix</keyword>
<reference evidence="3" key="1">
    <citation type="journal article" date="2019" name="Int. J. Syst. Evol. Microbiol.">
        <title>The Global Catalogue of Microorganisms (GCM) 10K type strain sequencing project: providing services to taxonomists for standard genome sequencing and annotation.</title>
        <authorList>
            <consortium name="The Broad Institute Genomics Platform"/>
            <consortium name="The Broad Institute Genome Sequencing Center for Infectious Disease"/>
            <person name="Wu L."/>
            <person name="Ma J."/>
        </authorList>
    </citation>
    <scope>NUCLEOTIDE SEQUENCE [LARGE SCALE GENOMIC DNA]</scope>
    <source>
        <strain evidence="3">KCTC 23701</strain>
    </source>
</reference>
<name>A0ABQ3H1K1_9NEIS</name>
<dbReference type="Pfam" id="PF13174">
    <property type="entry name" value="TPR_6"/>
    <property type="match status" value="1"/>
</dbReference>
<gene>
    <name evidence="2" type="ORF">GCM10007350_19530</name>
</gene>
<evidence type="ECO:0008006" key="4">
    <source>
        <dbReference type="Google" id="ProtNLM"/>
    </source>
</evidence>